<gene>
    <name evidence="1" type="ORF">SAMN05421770_101536</name>
</gene>
<name>A0A239DNM1_9BACT</name>
<dbReference type="OrthoDB" id="118259at2"/>
<evidence type="ECO:0000313" key="2">
    <source>
        <dbReference type="Proteomes" id="UP000198356"/>
    </source>
</evidence>
<keyword evidence="2" id="KW-1185">Reference proteome</keyword>
<sequence length="165" mass="17593">MQDARDTFYAMLRDRIAAGNPARTVVVRGATRPGVVVVENELPAASVDGLSLTDVFCLRWTALRVEAGALPLAAMTCEVRYGTDGTTGAAGMDRGRALAAMDAELAFALQTEPQSAPKLSFVTGVVRGTNVFWSDPLFGPVATHGERLERVATVEVYSYQEAGEL</sequence>
<dbReference type="EMBL" id="FZOU01000001">
    <property type="protein sequence ID" value="SNS33224.1"/>
    <property type="molecule type" value="Genomic_DNA"/>
</dbReference>
<dbReference type="AlphaFoldDB" id="A0A239DNM1"/>
<accession>A0A239DNM1</accession>
<reference evidence="1 2" key="1">
    <citation type="submission" date="2017-06" db="EMBL/GenBank/DDBJ databases">
        <authorList>
            <person name="Kim H.J."/>
            <person name="Triplett B.A."/>
        </authorList>
    </citation>
    <scope>NUCLEOTIDE SEQUENCE [LARGE SCALE GENOMIC DNA]</scope>
    <source>
        <strain evidence="1 2">DSM 18704</strain>
    </source>
</reference>
<dbReference type="Proteomes" id="UP000198356">
    <property type="component" value="Unassembled WGS sequence"/>
</dbReference>
<protein>
    <submittedName>
        <fullName evidence="1">Uncharacterized protein</fullName>
    </submittedName>
</protein>
<organism evidence="1 2">
    <name type="scientific">Granulicella rosea</name>
    <dbReference type="NCBI Taxonomy" id="474952"/>
    <lineage>
        <taxon>Bacteria</taxon>
        <taxon>Pseudomonadati</taxon>
        <taxon>Acidobacteriota</taxon>
        <taxon>Terriglobia</taxon>
        <taxon>Terriglobales</taxon>
        <taxon>Acidobacteriaceae</taxon>
        <taxon>Granulicella</taxon>
    </lineage>
</organism>
<proteinExistence type="predicted"/>
<evidence type="ECO:0000313" key="1">
    <source>
        <dbReference type="EMBL" id="SNS33224.1"/>
    </source>
</evidence>